<evidence type="ECO:0000256" key="1">
    <source>
        <dbReference type="ARBA" id="ARBA00004761"/>
    </source>
</evidence>
<gene>
    <name evidence="6" type="ORF">SAMN05421835_104125</name>
</gene>
<dbReference type="EMBL" id="FORP01000004">
    <property type="protein sequence ID" value="SFJ27280.1"/>
    <property type="molecule type" value="Genomic_DNA"/>
</dbReference>
<dbReference type="OrthoDB" id="9805177at2"/>
<dbReference type="InterPro" id="IPR000887">
    <property type="entry name" value="Aldlse_KDPG_KHG"/>
</dbReference>
<dbReference type="Gene3D" id="3.20.20.70">
    <property type="entry name" value="Aldolase class I"/>
    <property type="match status" value="1"/>
</dbReference>
<comment type="similarity">
    <text evidence="2">Belongs to the KHG/KDPG aldolase family.</text>
</comment>
<organism evidence="6 7">
    <name type="scientific">Amycolatopsis sacchari</name>
    <dbReference type="NCBI Taxonomy" id="115433"/>
    <lineage>
        <taxon>Bacteria</taxon>
        <taxon>Bacillati</taxon>
        <taxon>Actinomycetota</taxon>
        <taxon>Actinomycetes</taxon>
        <taxon>Pseudonocardiales</taxon>
        <taxon>Pseudonocardiaceae</taxon>
        <taxon>Amycolatopsis</taxon>
    </lineage>
</organism>
<keyword evidence="4" id="KW-0456">Lyase</keyword>
<dbReference type="InterPro" id="IPR031338">
    <property type="entry name" value="KDPG/KHG_AS_2"/>
</dbReference>
<evidence type="ECO:0000313" key="7">
    <source>
        <dbReference type="Proteomes" id="UP000199025"/>
    </source>
</evidence>
<dbReference type="SUPFAM" id="SSF51569">
    <property type="entry name" value="Aldolase"/>
    <property type="match status" value="1"/>
</dbReference>
<dbReference type="PANTHER" id="PTHR30246:SF1">
    <property type="entry name" value="2-DEHYDRO-3-DEOXY-6-PHOSPHOGALACTONATE ALDOLASE-RELATED"/>
    <property type="match status" value="1"/>
</dbReference>
<dbReference type="PROSITE" id="PS00160">
    <property type="entry name" value="ALDOLASE_KDPG_KHG_2"/>
    <property type="match status" value="1"/>
</dbReference>
<name>A0A1I3Q0W2_9PSEU</name>
<dbReference type="Proteomes" id="UP000199025">
    <property type="component" value="Unassembled WGS sequence"/>
</dbReference>
<evidence type="ECO:0000256" key="4">
    <source>
        <dbReference type="ARBA" id="ARBA00023239"/>
    </source>
</evidence>
<protein>
    <submittedName>
        <fullName evidence="6">2-dehydro-3-deoxyphosphogluconate aldolase / (4S)-4-hydroxy-2-oxoglutarate aldolase</fullName>
    </submittedName>
</protein>
<dbReference type="RefSeq" id="WP_091505337.1">
    <property type="nucleotide sequence ID" value="NZ_CBDRCA010000005.1"/>
</dbReference>
<keyword evidence="7" id="KW-1185">Reference proteome</keyword>
<dbReference type="CDD" id="cd00452">
    <property type="entry name" value="KDPG_aldolase"/>
    <property type="match status" value="1"/>
</dbReference>
<proteinExistence type="inferred from homology"/>
<comment type="pathway">
    <text evidence="1">Carbohydrate acid metabolism.</text>
</comment>
<accession>A0A1I3Q0W2</accession>
<evidence type="ECO:0000256" key="5">
    <source>
        <dbReference type="ARBA" id="ARBA00023277"/>
    </source>
</evidence>
<keyword evidence="5" id="KW-0119">Carbohydrate metabolism</keyword>
<evidence type="ECO:0000256" key="3">
    <source>
        <dbReference type="ARBA" id="ARBA00011233"/>
    </source>
</evidence>
<evidence type="ECO:0000256" key="2">
    <source>
        <dbReference type="ARBA" id="ARBA00006906"/>
    </source>
</evidence>
<sequence length="207" mass="20543">MDFKELLAHHRLMAIIRGRDADASVRTAEVLVDAGVSLLEVSLTSADALGVLGRITASLGGRAHIGAGTVLTAEDAKNARDAGAEFAVTPALGEGVTAALELGLPVLAGAMTPSEVLAAARAGATAVKLFPADALGPRYVKALGDPFPGLGLVPVGGVALADVPRYLAAGALAVGVGSPLTGDAPHGGDLGALRTRAEEFLAAVGTR</sequence>
<dbReference type="InterPro" id="IPR013785">
    <property type="entry name" value="Aldolase_TIM"/>
</dbReference>
<dbReference type="STRING" id="115433.SAMN05421835_104125"/>
<evidence type="ECO:0000313" key="6">
    <source>
        <dbReference type="EMBL" id="SFJ27280.1"/>
    </source>
</evidence>
<dbReference type="Pfam" id="PF01081">
    <property type="entry name" value="Aldolase"/>
    <property type="match status" value="1"/>
</dbReference>
<comment type="subunit">
    <text evidence="3">Homotrimer.</text>
</comment>
<dbReference type="GO" id="GO:0016829">
    <property type="term" value="F:lyase activity"/>
    <property type="evidence" value="ECO:0007669"/>
    <property type="project" value="UniProtKB-KW"/>
</dbReference>
<reference evidence="6 7" key="1">
    <citation type="submission" date="2016-10" db="EMBL/GenBank/DDBJ databases">
        <authorList>
            <person name="de Groot N.N."/>
        </authorList>
    </citation>
    <scope>NUCLEOTIDE SEQUENCE [LARGE SCALE GENOMIC DNA]</scope>
    <source>
        <strain evidence="6 7">DSM 44468</strain>
    </source>
</reference>
<dbReference type="NCBIfam" id="TIGR01182">
    <property type="entry name" value="eda"/>
    <property type="match status" value="1"/>
</dbReference>
<dbReference type="PANTHER" id="PTHR30246">
    <property type="entry name" value="2-KETO-3-DEOXY-6-PHOSPHOGLUCONATE ALDOLASE"/>
    <property type="match status" value="1"/>
</dbReference>
<dbReference type="AlphaFoldDB" id="A0A1I3Q0W2"/>